<dbReference type="GO" id="GO:0005524">
    <property type="term" value="F:ATP binding"/>
    <property type="evidence" value="ECO:0007669"/>
    <property type="project" value="InterPro"/>
</dbReference>
<dbReference type="SMART" id="SM01340">
    <property type="entry name" value="DNA_mis_repair"/>
    <property type="match status" value="1"/>
</dbReference>
<dbReference type="InterPro" id="IPR036890">
    <property type="entry name" value="HATPase_C_sf"/>
</dbReference>
<evidence type="ECO:0000313" key="7">
    <source>
        <dbReference type="EMBL" id="QCI22391.1"/>
    </source>
</evidence>
<dbReference type="GO" id="GO:0032300">
    <property type="term" value="C:mismatch repair complex"/>
    <property type="evidence" value="ECO:0007669"/>
    <property type="project" value="InterPro"/>
</dbReference>
<evidence type="ECO:0000256" key="1">
    <source>
        <dbReference type="ARBA" id="ARBA00006082"/>
    </source>
</evidence>
<dbReference type="Proteomes" id="UP000298564">
    <property type="component" value="Chromosome"/>
</dbReference>
<organism evidence="7 8">
    <name type="scientific">Buchnera aphidicola</name>
    <name type="common">Lipaphis pseudobrassicae</name>
    <dbReference type="NCBI Taxonomy" id="1258543"/>
    <lineage>
        <taxon>Bacteria</taxon>
        <taxon>Pseudomonadati</taxon>
        <taxon>Pseudomonadota</taxon>
        <taxon>Gammaproteobacteria</taxon>
        <taxon>Enterobacterales</taxon>
        <taxon>Erwiniaceae</taxon>
        <taxon>Buchnera</taxon>
    </lineage>
</organism>
<evidence type="ECO:0000256" key="4">
    <source>
        <dbReference type="ARBA" id="ARBA00023204"/>
    </source>
</evidence>
<feature type="domain" description="DNA mismatch repair protein S5" evidence="6">
    <location>
        <begin position="214"/>
        <end position="332"/>
    </location>
</feature>
<dbReference type="InterPro" id="IPR038973">
    <property type="entry name" value="MutL/Mlh/Pms-like"/>
</dbReference>
<keyword evidence="4 5" id="KW-0234">DNA repair</keyword>
<dbReference type="CDD" id="cd16926">
    <property type="entry name" value="HATPase_MutL-MLH-PMS-like"/>
    <property type="match status" value="1"/>
</dbReference>
<dbReference type="Gene3D" id="3.30.1370.100">
    <property type="entry name" value="MutL, C-terminal domain, regulatory subdomain"/>
    <property type="match status" value="1"/>
</dbReference>
<dbReference type="Gene3D" id="3.30.565.10">
    <property type="entry name" value="Histidine kinase-like ATPase, C-terminal domain"/>
    <property type="match status" value="1"/>
</dbReference>
<reference evidence="7 8" key="1">
    <citation type="submission" date="2018-12" db="EMBL/GenBank/DDBJ databases">
        <authorList>
            <person name="Chong R.A."/>
        </authorList>
    </citation>
    <scope>NUCLEOTIDE SEQUENCE [LARGE SCALE GENOMIC DNA]</scope>
    <source>
        <strain evidence="7 8">Lps</strain>
    </source>
</reference>
<comment type="function">
    <text evidence="5">This protein is involved in the repair of mismatches in DNA. It is required for dam-dependent methyl-directed DNA mismatch repair. May act as a 'molecular matchmaker', a protein that promotes the formation of a stable complex between two or more DNA-binding proteins in an ATP-dependent manner without itself being part of a final effector complex.</text>
</comment>
<evidence type="ECO:0000256" key="5">
    <source>
        <dbReference type="HAMAP-Rule" id="MF_00149"/>
    </source>
</evidence>
<keyword evidence="7" id="KW-0378">Hydrolase</keyword>
<dbReference type="NCBIfam" id="TIGR00585">
    <property type="entry name" value="mutl"/>
    <property type="match status" value="1"/>
</dbReference>
<dbReference type="Pfam" id="PF08676">
    <property type="entry name" value="MutL_C"/>
    <property type="match status" value="1"/>
</dbReference>
<evidence type="ECO:0000256" key="3">
    <source>
        <dbReference type="ARBA" id="ARBA00022763"/>
    </source>
</evidence>
<dbReference type="OrthoDB" id="9763467at2"/>
<dbReference type="HAMAP" id="MF_00149">
    <property type="entry name" value="DNA_mis_repair"/>
    <property type="match status" value="1"/>
</dbReference>
<evidence type="ECO:0000259" key="6">
    <source>
        <dbReference type="SMART" id="SM01340"/>
    </source>
</evidence>
<dbReference type="RefSeq" id="WP_158356231.1">
    <property type="nucleotide sequence ID" value="NZ_CP034870.1"/>
</dbReference>
<dbReference type="Pfam" id="PF13589">
    <property type="entry name" value="HATPase_c_3"/>
    <property type="match status" value="1"/>
</dbReference>
<dbReference type="InterPro" id="IPR020568">
    <property type="entry name" value="Ribosomal_Su5_D2-typ_SF"/>
</dbReference>
<dbReference type="InterPro" id="IPR014762">
    <property type="entry name" value="DNA_mismatch_repair_CS"/>
</dbReference>
<dbReference type="EMBL" id="CP034870">
    <property type="protein sequence ID" value="QCI22391.1"/>
    <property type="molecule type" value="Genomic_DNA"/>
</dbReference>
<dbReference type="InterPro" id="IPR037198">
    <property type="entry name" value="MutL_C_sf"/>
</dbReference>
<keyword evidence="7" id="KW-0540">Nuclease</keyword>
<dbReference type="InterPro" id="IPR002099">
    <property type="entry name" value="MutL/Mlh/PMS"/>
</dbReference>
<dbReference type="InterPro" id="IPR014721">
    <property type="entry name" value="Ribsml_uS5_D2-typ_fold_subgr"/>
</dbReference>
<dbReference type="GO" id="GO:0016887">
    <property type="term" value="F:ATP hydrolysis activity"/>
    <property type="evidence" value="ECO:0007669"/>
    <property type="project" value="InterPro"/>
</dbReference>
<sequence>MTIRVLSSDLSSQISAGEVIDRPSSVVKEIIENSIDANSKNIIVEIEKNGFKSIVLKDDGFGIDRHELLLAITRHATSKINSFSDLEKINTFGFRGEALASIRAVSRFTLISSNRVNNIAWKIYSEGFVDDDKMVLQPIAHPKGTTVIVENLFYNIPIKLKFIKNKKFEFLKICEIFKKIALSHFYINFSLIHNKKIVVQYNALKKLSDKINRLKDVFLDKINLSNILEINAKAYNIVLFGWISYPQCSNFFNKIQYCYVNNRYIHNNLIMNAIRSAYNEMAGNKNISFILYLTIPPHEIDVNIHPTKNEIIFNHSDIVYSFIYDTILRTLKENKDKYLFQVKTLPYFKKNIIKDKNIIKKIDQKFLFNKYVKKKHSSFPSLLIIFRQYYGLLYQYDDFSLISLPLAEAIVKKYQLRINLKEKITPKCCLTNIQVNISVEEYIILLNNQKILLLFGFHFVFKKNYITLKSIPVFFKKRNTDFMISNFFRFLVLKKRVLISDIVDWLYMNVFIELKHWNYIDGTSVLVKIQYYCPFLFENPPPNLLQKININSALYMLKI</sequence>
<dbReference type="InterPro" id="IPR020667">
    <property type="entry name" value="DNA_mismatch_repair_MutL"/>
</dbReference>
<gene>
    <name evidence="5 7" type="primary">mutL</name>
    <name evidence="7" type="ORF">D9V70_02935</name>
</gene>
<dbReference type="PANTHER" id="PTHR10073:SF12">
    <property type="entry name" value="DNA MISMATCH REPAIR PROTEIN MLH1"/>
    <property type="match status" value="1"/>
</dbReference>
<reference evidence="7 8" key="2">
    <citation type="submission" date="2019-05" db="EMBL/GenBank/DDBJ databases">
        <title>Genome evolution of the obligate endosymbiont Buchnera aphidicola.</title>
        <authorList>
            <person name="Moran N.A."/>
        </authorList>
    </citation>
    <scope>NUCLEOTIDE SEQUENCE [LARGE SCALE GENOMIC DNA]</scope>
    <source>
        <strain evidence="7 8">Lps</strain>
    </source>
</reference>
<dbReference type="PROSITE" id="PS00058">
    <property type="entry name" value="DNA_MISMATCH_REPAIR_1"/>
    <property type="match status" value="1"/>
</dbReference>
<dbReference type="AlphaFoldDB" id="A0A4D6Y848"/>
<dbReference type="SUPFAM" id="SSF54211">
    <property type="entry name" value="Ribosomal protein S5 domain 2-like"/>
    <property type="match status" value="1"/>
</dbReference>
<dbReference type="FunFam" id="3.30.565.10:FF:000003">
    <property type="entry name" value="DNA mismatch repair endonuclease MutL"/>
    <property type="match status" value="1"/>
</dbReference>
<dbReference type="InterPro" id="IPR042120">
    <property type="entry name" value="MutL_C_dimsub"/>
</dbReference>
<comment type="similarity">
    <text evidence="1 5">Belongs to the DNA mismatch repair MutL/HexB family.</text>
</comment>
<dbReference type="InterPro" id="IPR013507">
    <property type="entry name" value="DNA_mismatch_S5_2-like"/>
</dbReference>
<dbReference type="SUPFAM" id="SSF55874">
    <property type="entry name" value="ATPase domain of HSP90 chaperone/DNA topoisomerase II/histidine kinase"/>
    <property type="match status" value="1"/>
</dbReference>
<evidence type="ECO:0000313" key="8">
    <source>
        <dbReference type="Proteomes" id="UP000298564"/>
    </source>
</evidence>
<dbReference type="GO" id="GO:0004519">
    <property type="term" value="F:endonuclease activity"/>
    <property type="evidence" value="ECO:0007669"/>
    <property type="project" value="UniProtKB-KW"/>
</dbReference>
<dbReference type="SUPFAM" id="SSF118116">
    <property type="entry name" value="DNA mismatch repair protein MutL"/>
    <property type="match status" value="1"/>
</dbReference>
<dbReference type="Gene3D" id="3.30.230.10">
    <property type="match status" value="1"/>
</dbReference>
<proteinExistence type="inferred from homology"/>
<dbReference type="GO" id="GO:0006298">
    <property type="term" value="P:mismatch repair"/>
    <property type="evidence" value="ECO:0007669"/>
    <property type="project" value="UniProtKB-UniRule"/>
</dbReference>
<keyword evidence="7" id="KW-0255">Endonuclease</keyword>
<evidence type="ECO:0000256" key="2">
    <source>
        <dbReference type="ARBA" id="ARBA00021975"/>
    </source>
</evidence>
<name>A0A4D6Y848_9GAMM</name>
<accession>A0A4D6Y848</accession>
<dbReference type="InterPro" id="IPR042121">
    <property type="entry name" value="MutL_C_regsub"/>
</dbReference>
<dbReference type="Pfam" id="PF01119">
    <property type="entry name" value="DNA_mis_repair"/>
    <property type="match status" value="1"/>
</dbReference>
<dbReference type="GO" id="GO:0030983">
    <property type="term" value="F:mismatched DNA binding"/>
    <property type="evidence" value="ECO:0007669"/>
    <property type="project" value="InterPro"/>
</dbReference>
<dbReference type="GO" id="GO:0140664">
    <property type="term" value="F:ATP-dependent DNA damage sensor activity"/>
    <property type="evidence" value="ECO:0007669"/>
    <property type="project" value="InterPro"/>
</dbReference>
<dbReference type="Gene3D" id="3.30.1540.20">
    <property type="entry name" value="MutL, C-terminal domain, dimerisation subdomain"/>
    <property type="match status" value="1"/>
</dbReference>
<protein>
    <recommendedName>
        <fullName evidence="2 5">DNA mismatch repair protein MutL</fullName>
    </recommendedName>
</protein>
<keyword evidence="3 5" id="KW-0227">DNA damage</keyword>
<dbReference type="InterPro" id="IPR014790">
    <property type="entry name" value="MutL_C"/>
</dbReference>
<dbReference type="PANTHER" id="PTHR10073">
    <property type="entry name" value="DNA MISMATCH REPAIR PROTEIN MLH, PMS, MUTL"/>
    <property type="match status" value="1"/>
</dbReference>